<dbReference type="EnsemblMetazoa" id="RPRC010923-RA">
    <property type="protein sequence ID" value="RPRC010923-PA"/>
    <property type="gene ID" value="RPRC010923"/>
</dbReference>
<dbReference type="EMBL" id="ACPB03031566">
    <property type="status" value="NOT_ANNOTATED_CDS"/>
    <property type="molecule type" value="Genomic_DNA"/>
</dbReference>
<dbReference type="Proteomes" id="UP000015103">
    <property type="component" value="Unassembled WGS sequence"/>
</dbReference>
<evidence type="ECO:0000313" key="1">
    <source>
        <dbReference type="EnsemblMetazoa" id="RPRC010923-PA"/>
    </source>
</evidence>
<dbReference type="InParanoid" id="T1I3Q4"/>
<dbReference type="HOGENOM" id="CLU_1103934_0_0_1"/>
<proteinExistence type="predicted"/>
<sequence length="252" mass="26451">MSLELSTFLLILGLSSSVASPTNEKSCKKVCITVTSCATNGTICDDLTGPKYSKCQIKCNRVDMETIEKIELNNLFSYDEKPKLEQRNGVIDEEELREEVKEFLRAKLQNRKTDFDAERVGDENLHRVKNMDILGVLDKSLVLLNSPWGKSRRVKRTPLPQLGAGIGGAAAGGAAGKIGGSIGGGIGLGPGGLTAGISGGASGEASGYAQGLTGAGLGTPGYGYPVAGFPGYPGMFGAYAPQFTQTKALKEE</sequence>
<organism evidence="1 2">
    <name type="scientific">Rhodnius prolixus</name>
    <name type="common">Triatomid bug</name>
    <dbReference type="NCBI Taxonomy" id="13249"/>
    <lineage>
        <taxon>Eukaryota</taxon>
        <taxon>Metazoa</taxon>
        <taxon>Ecdysozoa</taxon>
        <taxon>Arthropoda</taxon>
        <taxon>Hexapoda</taxon>
        <taxon>Insecta</taxon>
        <taxon>Pterygota</taxon>
        <taxon>Neoptera</taxon>
        <taxon>Paraneoptera</taxon>
        <taxon>Hemiptera</taxon>
        <taxon>Heteroptera</taxon>
        <taxon>Panheteroptera</taxon>
        <taxon>Cimicomorpha</taxon>
        <taxon>Reduviidae</taxon>
        <taxon>Triatominae</taxon>
        <taxon>Rhodnius</taxon>
    </lineage>
</organism>
<dbReference type="AlphaFoldDB" id="T1I3Q4"/>
<dbReference type="VEuPathDB" id="VectorBase:RPRC010923"/>
<name>T1I3Q4_RHOPR</name>
<evidence type="ECO:0000313" key="2">
    <source>
        <dbReference type="Proteomes" id="UP000015103"/>
    </source>
</evidence>
<reference evidence="1" key="1">
    <citation type="submission" date="2015-05" db="UniProtKB">
        <authorList>
            <consortium name="EnsemblMetazoa"/>
        </authorList>
    </citation>
    <scope>IDENTIFICATION</scope>
</reference>
<protein>
    <submittedName>
        <fullName evidence="1">Uncharacterized protein</fullName>
    </submittedName>
</protein>
<accession>T1I3Q4</accession>
<keyword evidence="2" id="KW-1185">Reference proteome</keyword>